<name>A0A4Y2FIE9_ARAVE</name>
<sequence length="102" mass="11522">MTTTRIAIVLRHCSQRPDVTKEVRTITGMRGVTRPPTIIVPPGEGRIRLLIRPLLTHVLVLHPGDDFASIYDGRLPSCRTSRRHLPKFVFRQPTQSKPAICC</sequence>
<comment type="caution">
    <text evidence="1">The sequence shown here is derived from an EMBL/GenBank/DDBJ whole genome shotgun (WGS) entry which is preliminary data.</text>
</comment>
<organism evidence="1 2">
    <name type="scientific">Araneus ventricosus</name>
    <name type="common">Orbweaver spider</name>
    <name type="synonym">Epeira ventricosa</name>
    <dbReference type="NCBI Taxonomy" id="182803"/>
    <lineage>
        <taxon>Eukaryota</taxon>
        <taxon>Metazoa</taxon>
        <taxon>Ecdysozoa</taxon>
        <taxon>Arthropoda</taxon>
        <taxon>Chelicerata</taxon>
        <taxon>Arachnida</taxon>
        <taxon>Araneae</taxon>
        <taxon>Araneomorphae</taxon>
        <taxon>Entelegynae</taxon>
        <taxon>Araneoidea</taxon>
        <taxon>Araneidae</taxon>
        <taxon>Araneus</taxon>
    </lineage>
</organism>
<protein>
    <submittedName>
        <fullName evidence="1">Uncharacterized protein</fullName>
    </submittedName>
</protein>
<evidence type="ECO:0000313" key="2">
    <source>
        <dbReference type="Proteomes" id="UP000499080"/>
    </source>
</evidence>
<accession>A0A4Y2FIE9</accession>
<proteinExistence type="predicted"/>
<gene>
    <name evidence="1" type="ORF">AVEN_215707_1</name>
</gene>
<evidence type="ECO:0000313" key="1">
    <source>
        <dbReference type="EMBL" id="GBM41350.1"/>
    </source>
</evidence>
<keyword evidence="2" id="KW-1185">Reference proteome</keyword>
<reference evidence="1 2" key="1">
    <citation type="journal article" date="2019" name="Sci. Rep.">
        <title>Orb-weaving spider Araneus ventricosus genome elucidates the spidroin gene catalogue.</title>
        <authorList>
            <person name="Kono N."/>
            <person name="Nakamura H."/>
            <person name="Ohtoshi R."/>
            <person name="Moran D.A.P."/>
            <person name="Shinohara A."/>
            <person name="Yoshida Y."/>
            <person name="Fujiwara M."/>
            <person name="Mori M."/>
            <person name="Tomita M."/>
            <person name="Arakawa K."/>
        </authorList>
    </citation>
    <scope>NUCLEOTIDE SEQUENCE [LARGE SCALE GENOMIC DNA]</scope>
</reference>
<dbReference type="EMBL" id="BGPR01096231">
    <property type="protein sequence ID" value="GBM41350.1"/>
    <property type="molecule type" value="Genomic_DNA"/>
</dbReference>
<dbReference type="Proteomes" id="UP000499080">
    <property type="component" value="Unassembled WGS sequence"/>
</dbReference>
<dbReference type="AlphaFoldDB" id="A0A4Y2FIE9"/>